<keyword evidence="3" id="KW-1185">Reference proteome</keyword>
<protein>
    <submittedName>
        <fullName evidence="2">Uncharacterized protein</fullName>
    </submittedName>
</protein>
<dbReference type="AlphaFoldDB" id="A0A1E3ICV0"/>
<organism evidence="2 3">
    <name type="scientific">Cryptococcus depauperatus CBS 7841</name>
    <dbReference type="NCBI Taxonomy" id="1295531"/>
    <lineage>
        <taxon>Eukaryota</taxon>
        <taxon>Fungi</taxon>
        <taxon>Dikarya</taxon>
        <taxon>Basidiomycota</taxon>
        <taxon>Agaricomycotina</taxon>
        <taxon>Tremellomycetes</taxon>
        <taxon>Tremellales</taxon>
        <taxon>Cryptococcaceae</taxon>
        <taxon>Cryptococcus</taxon>
    </lineage>
</organism>
<feature type="compositionally biased region" description="Polar residues" evidence="1">
    <location>
        <begin position="230"/>
        <end position="264"/>
    </location>
</feature>
<evidence type="ECO:0000313" key="2">
    <source>
        <dbReference type="EMBL" id="WVN87636.1"/>
    </source>
</evidence>
<dbReference type="VEuPathDB" id="FungiDB:L203_04620"/>
<dbReference type="Proteomes" id="UP000094043">
    <property type="component" value="Chromosome 3"/>
</dbReference>
<gene>
    <name evidence="2" type="ORF">L203_102819</name>
</gene>
<dbReference type="EMBL" id="CP143786">
    <property type="protein sequence ID" value="WVN87636.1"/>
    <property type="molecule type" value="Genomic_DNA"/>
</dbReference>
<dbReference type="KEGG" id="cdep:91087030"/>
<reference evidence="2" key="2">
    <citation type="journal article" date="2022" name="Elife">
        <title>Obligate sexual reproduction of a homothallic fungus closely related to the Cryptococcus pathogenic species complex.</title>
        <authorList>
            <person name="Passer A.R."/>
            <person name="Clancey S.A."/>
            <person name="Shea T."/>
            <person name="David-Palma M."/>
            <person name="Averette A.F."/>
            <person name="Boekhout T."/>
            <person name="Porcel B.M."/>
            <person name="Nowrousian M."/>
            <person name="Cuomo C.A."/>
            <person name="Sun S."/>
            <person name="Heitman J."/>
            <person name="Coelho M.A."/>
        </authorList>
    </citation>
    <scope>NUCLEOTIDE SEQUENCE</scope>
    <source>
        <strain evidence="2">CBS 7841</strain>
    </source>
</reference>
<dbReference type="RefSeq" id="XP_066068336.1">
    <property type="nucleotide sequence ID" value="XM_066212239.1"/>
</dbReference>
<feature type="compositionally biased region" description="Basic and acidic residues" evidence="1">
    <location>
        <begin position="216"/>
        <end position="225"/>
    </location>
</feature>
<feature type="region of interest" description="Disordered" evidence="1">
    <location>
        <begin position="216"/>
        <end position="264"/>
    </location>
</feature>
<reference evidence="2" key="1">
    <citation type="submission" date="2016-06" db="EMBL/GenBank/DDBJ databases">
        <authorList>
            <person name="Cuomo C."/>
            <person name="Litvintseva A."/>
            <person name="Heitman J."/>
            <person name="Chen Y."/>
            <person name="Sun S."/>
            <person name="Springer D."/>
            <person name="Dromer F."/>
            <person name="Young S."/>
            <person name="Zeng Q."/>
            <person name="Chapman S."/>
            <person name="Gujja S."/>
            <person name="Saif S."/>
            <person name="Birren B."/>
        </authorList>
    </citation>
    <scope>NUCLEOTIDE SEQUENCE</scope>
    <source>
        <strain evidence="2">CBS 7841</strain>
    </source>
</reference>
<accession>A0A1E3ICV0</accession>
<evidence type="ECO:0000313" key="3">
    <source>
        <dbReference type="Proteomes" id="UP000094043"/>
    </source>
</evidence>
<name>A0A1E3ICV0_9TREE</name>
<evidence type="ECO:0000256" key="1">
    <source>
        <dbReference type="SAM" id="MobiDB-lite"/>
    </source>
</evidence>
<dbReference type="GeneID" id="91087030"/>
<reference evidence="2" key="3">
    <citation type="submission" date="2024-01" db="EMBL/GenBank/DDBJ databases">
        <authorList>
            <person name="Coelho M.A."/>
            <person name="David-Palma M."/>
            <person name="Shea T."/>
            <person name="Sun S."/>
            <person name="Cuomo C.A."/>
            <person name="Heitman J."/>
        </authorList>
    </citation>
    <scope>NUCLEOTIDE SEQUENCE</scope>
    <source>
        <strain evidence="2">CBS 7841</strain>
    </source>
</reference>
<proteinExistence type="predicted"/>
<sequence length="264" mass="30118">MSSDYIPPTFNRGDSTDLSANTEWISWLISQLILLPSSRPTPQDDWLSHAPEDYKVALWKCKGARKDVEREKKLLQMYYKELIKYTGDNPETIRMSDLEGQKRNDRVSIPWTDMDELENCRGDKSWTDRIGEINEETSKAKNDLENVGANTERLRAQINGYVSKRNDGTEASWEKRLRKRFIEEIVRTDSSSGQSHQDILRSILHKFASEFKDNMTKASQKEHTEVIPNGLSSTKSSGYPSSEYSPNGVSFAHQTTTPMVSACA</sequence>